<evidence type="ECO:0000256" key="6">
    <source>
        <dbReference type="SAM" id="SignalP"/>
    </source>
</evidence>
<evidence type="ECO:0000313" key="7">
    <source>
        <dbReference type="EMBL" id="WOK05839.1"/>
    </source>
</evidence>
<keyword evidence="6" id="KW-0732">Signal</keyword>
<dbReference type="PROSITE" id="PS51257">
    <property type="entry name" value="PROKAR_LIPOPROTEIN"/>
    <property type="match status" value="1"/>
</dbReference>
<feature type="chain" id="PRO_5045623828" evidence="6">
    <location>
        <begin position="21"/>
        <end position="309"/>
    </location>
</feature>
<evidence type="ECO:0000256" key="5">
    <source>
        <dbReference type="ARBA" id="ARBA00023277"/>
    </source>
</evidence>
<reference evidence="7 8" key="1">
    <citation type="journal article" date="2023" name="Microbiol. Resour. Announc.">
        <title>Complete Genome Sequence of Imperialibacter roseus strain P4T.</title>
        <authorList>
            <person name="Tizabi D.R."/>
            <person name="Bachvaroff T."/>
            <person name="Hill R.T."/>
        </authorList>
    </citation>
    <scope>NUCLEOTIDE SEQUENCE [LARGE SCALE GENOMIC DNA]</scope>
    <source>
        <strain evidence="7 8">P4T</strain>
    </source>
</reference>
<keyword evidence="2" id="KW-0479">Metal-binding</keyword>
<dbReference type="PANTHER" id="PTHR31609:SF1">
    <property type="entry name" value="CARBOHYDRATE DEACETYLASE"/>
    <property type="match status" value="1"/>
</dbReference>
<dbReference type="RefSeq" id="WP_317488590.1">
    <property type="nucleotide sequence ID" value="NZ_CP136051.1"/>
</dbReference>
<protein>
    <submittedName>
        <fullName evidence="7">Polysaccharide deacetylase family protein</fullName>
    </submittedName>
</protein>
<gene>
    <name evidence="7" type="ORF">RT717_22450</name>
</gene>
<evidence type="ECO:0000256" key="4">
    <source>
        <dbReference type="ARBA" id="ARBA00022842"/>
    </source>
</evidence>
<dbReference type="SUPFAM" id="SSF88713">
    <property type="entry name" value="Glycoside hydrolase/deacetylase"/>
    <property type="match status" value="1"/>
</dbReference>
<evidence type="ECO:0000256" key="2">
    <source>
        <dbReference type="ARBA" id="ARBA00022723"/>
    </source>
</evidence>
<keyword evidence="5" id="KW-0119">Carbohydrate metabolism</keyword>
<dbReference type="Pfam" id="PF04794">
    <property type="entry name" value="YdjC"/>
    <property type="match status" value="1"/>
</dbReference>
<keyword evidence="4" id="KW-0460">Magnesium</keyword>
<dbReference type="InterPro" id="IPR006879">
    <property type="entry name" value="YdjC-like"/>
</dbReference>
<keyword evidence="3" id="KW-0378">Hydrolase</keyword>
<dbReference type="Gene3D" id="3.20.20.370">
    <property type="entry name" value="Glycoside hydrolase/deacetylase"/>
    <property type="match status" value="1"/>
</dbReference>
<evidence type="ECO:0000256" key="3">
    <source>
        <dbReference type="ARBA" id="ARBA00022801"/>
    </source>
</evidence>
<name>A0ABZ0ILE5_9BACT</name>
<feature type="signal peptide" evidence="6">
    <location>
        <begin position="1"/>
        <end position="20"/>
    </location>
</feature>
<dbReference type="InterPro" id="IPR011330">
    <property type="entry name" value="Glyco_hydro/deAcase_b/a-brl"/>
</dbReference>
<dbReference type="Proteomes" id="UP001302349">
    <property type="component" value="Chromosome"/>
</dbReference>
<organism evidence="7 8">
    <name type="scientific">Imperialibacter roseus</name>
    <dbReference type="NCBI Taxonomy" id="1324217"/>
    <lineage>
        <taxon>Bacteria</taxon>
        <taxon>Pseudomonadati</taxon>
        <taxon>Bacteroidota</taxon>
        <taxon>Cytophagia</taxon>
        <taxon>Cytophagales</taxon>
        <taxon>Flammeovirgaceae</taxon>
        <taxon>Imperialibacter</taxon>
    </lineage>
</organism>
<dbReference type="EMBL" id="CP136051">
    <property type="protein sequence ID" value="WOK05839.1"/>
    <property type="molecule type" value="Genomic_DNA"/>
</dbReference>
<evidence type="ECO:0000313" key="8">
    <source>
        <dbReference type="Proteomes" id="UP001302349"/>
    </source>
</evidence>
<proteinExistence type="predicted"/>
<comment type="cofactor">
    <cofactor evidence="1">
        <name>Mg(2+)</name>
        <dbReference type="ChEBI" id="CHEBI:18420"/>
    </cofactor>
</comment>
<keyword evidence="8" id="KW-1185">Reference proteome</keyword>
<evidence type="ECO:0000256" key="1">
    <source>
        <dbReference type="ARBA" id="ARBA00001946"/>
    </source>
</evidence>
<dbReference type="PANTHER" id="PTHR31609">
    <property type="entry name" value="YDJC DEACETYLASE FAMILY MEMBER"/>
    <property type="match status" value="1"/>
</dbReference>
<sequence>MISKKVLIFLCLLAATVACQPPNTAEKLGYPADTKLLIIHADDLGVAHSQNAASIEAFEKSGISSASIMVPCPWFPEIARYGREHPDKDLGLHLTLTAEWENYKWDGVSMPSQIPSLIGADGFFYPTSEEVAQKAKPEEVEKEIRAQVQMAINAGLKPSHLDSHMGSLFQTPDLFKIYQKVGKEFGIPVMIPAGLLEAAPPLFEAIDEVFVPVNRLYMMGEGVAADQWGSTYTGWMKELQPGLNVLLVHLAYDDDEMQAVTVNHPDFGAAWRQRDLNYVLSDEFKEVLKSEGIQPVTWRQIQEITFNQK</sequence>
<accession>A0ABZ0ILE5</accession>
<dbReference type="CDD" id="cd10802">
    <property type="entry name" value="YdjC_TTHB029_like"/>
    <property type="match status" value="1"/>
</dbReference>